<evidence type="ECO:0000313" key="1">
    <source>
        <dbReference type="EMBL" id="CAB4710701.1"/>
    </source>
</evidence>
<dbReference type="EMBL" id="CAEZXP010000011">
    <property type="protein sequence ID" value="CAB4710701.1"/>
    <property type="molecule type" value="Genomic_DNA"/>
</dbReference>
<protein>
    <submittedName>
        <fullName evidence="1">Unannotated protein</fullName>
    </submittedName>
</protein>
<gene>
    <name evidence="1" type="ORF">UFOPK2399_01978</name>
</gene>
<dbReference type="AlphaFoldDB" id="A0A6J6QFZ5"/>
<dbReference type="Gene3D" id="2.60.40.420">
    <property type="entry name" value="Cupredoxins - blue copper proteins"/>
    <property type="match status" value="1"/>
</dbReference>
<organism evidence="1">
    <name type="scientific">freshwater metagenome</name>
    <dbReference type="NCBI Taxonomy" id="449393"/>
    <lineage>
        <taxon>unclassified sequences</taxon>
        <taxon>metagenomes</taxon>
        <taxon>ecological metagenomes</taxon>
    </lineage>
</organism>
<dbReference type="InterPro" id="IPR008972">
    <property type="entry name" value="Cupredoxin"/>
</dbReference>
<dbReference type="SUPFAM" id="SSF49503">
    <property type="entry name" value="Cupredoxins"/>
    <property type="match status" value="1"/>
</dbReference>
<sequence>MKRPVLVVAVAALALFGGTAAFRLSTASGDGAAPLNARVGPDYIISFTMPDGSPITTLAPGTYTINAVDTEVEHNFHIFGPGVDLSTGANSEEEDVWTATFQNNALYTFRCDIHPTVLNGSVTVGSPVIAPVVAAPAAKSAVSAKGTGNGSSALTVAGTLSASVSATGALKLSLNGAAVKSLPVGFYKVNVTDASKTDNFVLRDKSAGYSQTLTATTFVGKKSASLEIAAGAWDYFSNGHPATHTSFVAK</sequence>
<name>A0A6J6QFZ5_9ZZZZ</name>
<proteinExistence type="predicted"/>
<reference evidence="1" key="1">
    <citation type="submission" date="2020-05" db="EMBL/GenBank/DDBJ databases">
        <authorList>
            <person name="Chiriac C."/>
            <person name="Salcher M."/>
            <person name="Ghai R."/>
            <person name="Kavagutti S V."/>
        </authorList>
    </citation>
    <scope>NUCLEOTIDE SEQUENCE</scope>
</reference>
<accession>A0A6J6QFZ5</accession>